<feature type="compositionally biased region" description="Gly residues" evidence="1">
    <location>
        <begin position="1"/>
        <end position="10"/>
    </location>
</feature>
<evidence type="ECO:0000313" key="3">
    <source>
        <dbReference type="EMBL" id="QAY62911.1"/>
    </source>
</evidence>
<dbReference type="EMBL" id="CP035495">
    <property type="protein sequence ID" value="QAY62911.1"/>
    <property type="molecule type" value="Genomic_DNA"/>
</dbReference>
<feature type="compositionally biased region" description="Low complexity" evidence="1">
    <location>
        <begin position="55"/>
        <end position="72"/>
    </location>
</feature>
<keyword evidence="2" id="KW-0812">Transmembrane</keyword>
<name>A0A4V0YE43_9MICO</name>
<dbReference type="RefSeq" id="WP_129203508.1">
    <property type="nucleotide sequence ID" value="NZ_CP035495.1"/>
</dbReference>
<keyword evidence="4" id="KW-1185">Reference proteome</keyword>
<reference evidence="3 4" key="1">
    <citation type="submission" date="2019-01" db="EMBL/GenBank/DDBJ databases">
        <title>Genome sequencing of strain 2JSPR-7.</title>
        <authorList>
            <person name="Heo J."/>
            <person name="Kim S.-J."/>
            <person name="Kim J.-S."/>
            <person name="Hong S.-B."/>
            <person name="Kwon S.-W."/>
        </authorList>
    </citation>
    <scope>NUCLEOTIDE SEQUENCE [LARGE SCALE GENOMIC DNA]</scope>
    <source>
        <strain evidence="3 4">2JSPR-7</strain>
    </source>
</reference>
<dbReference type="AlphaFoldDB" id="A0A4V0YE43"/>
<accession>A0A4V0YE43</accession>
<organism evidence="3 4">
    <name type="scientific">Xylanimonas allomyrinae</name>
    <dbReference type="NCBI Taxonomy" id="2509459"/>
    <lineage>
        <taxon>Bacteria</taxon>
        <taxon>Bacillati</taxon>
        <taxon>Actinomycetota</taxon>
        <taxon>Actinomycetes</taxon>
        <taxon>Micrococcales</taxon>
        <taxon>Promicromonosporaceae</taxon>
        <taxon>Xylanimonas</taxon>
    </lineage>
</organism>
<dbReference type="OrthoDB" id="5147993at2"/>
<dbReference type="KEGG" id="xyl:ET495_06265"/>
<feature type="transmembrane region" description="Helical" evidence="2">
    <location>
        <begin position="149"/>
        <end position="167"/>
    </location>
</feature>
<keyword evidence="2" id="KW-1133">Transmembrane helix</keyword>
<feature type="region of interest" description="Disordered" evidence="1">
    <location>
        <begin position="1"/>
        <end position="36"/>
    </location>
</feature>
<evidence type="ECO:0000313" key="4">
    <source>
        <dbReference type="Proteomes" id="UP000291758"/>
    </source>
</evidence>
<evidence type="ECO:0000256" key="1">
    <source>
        <dbReference type="SAM" id="MobiDB-lite"/>
    </source>
</evidence>
<gene>
    <name evidence="3" type="ORF">ET495_06265</name>
</gene>
<evidence type="ECO:0000256" key="2">
    <source>
        <dbReference type="SAM" id="Phobius"/>
    </source>
</evidence>
<protein>
    <submittedName>
        <fullName evidence="3">Uncharacterized protein</fullName>
    </submittedName>
</protein>
<feature type="region of interest" description="Disordered" evidence="1">
    <location>
        <begin position="49"/>
        <end position="87"/>
    </location>
</feature>
<proteinExistence type="predicted"/>
<feature type="transmembrane region" description="Helical" evidence="2">
    <location>
        <begin position="116"/>
        <end position="137"/>
    </location>
</feature>
<keyword evidence="2" id="KW-0472">Membrane</keyword>
<sequence>MAGTSTGGGTGRDDDAQGDGARGASREPPLGEAEVEARWVDIVARLAELDDGEAPADPAAQAPAAESAPTAPGHVVARTAGPRDWPTTPEVEALEEAESHFAPPDPGPVLTSRDPLATLAWAGAAGIPLLAVVALVVRSFLPGMSVPGWAGPTAALVFLASVAVLVWRMPHRRDPSDHDDGAVV</sequence>
<dbReference type="Proteomes" id="UP000291758">
    <property type="component" value="Chromosome"/>
</dbReference>